<organism evidence="1 2">
    <name type="scientific">Agaricus bisporus var. burnettii (strain JB137-S8 / ATCC MYA-4627 / FGSC 10392)</name>
    <name type="common">White button mushroom</name>
    <dbReference type="NCBI Taxonomy" id="597362"/>
    <lineage>
        <taxon>Eukaryota</taxon>
        <taxon>Fungi</taxon>
        <taxon>Dikarya</taxon>
        <taxon>Basidiomycota</taxon>
        <taxon>Agaricomycotina</taxon>
        <taxon>Agaricomycetes</taxon>
        <taxon>Agaricomycetidae</taxon>
        <taxon>Agaricales</taxon>
        <taxon>Agaricineae</taxon>
        <taxon>Agaricaceae</taxon>
        <taxon>Agaricus</taxon>
    </lineage>
</organism>
<evidence type="ECO:0000313" key="2">
    <source>
        <dbReference type="Proteomes" id="UP000008493"/>
    </source>
</evidence>
<dbReference type="EMBL" id="JH971386">
    <property type="protein sequence ID" value="EKM83283.1"/>
    <property type="molecule type" value="Genomic_DNA"/>
</dbReference>
<feature type="non-terminal residue" evidence="1">
    <location>
        <position position="1"/>
    </location>
</feature>
<dbReference type="InParanoid" id="K5XIG5"/>
<reference evidence="2" key="1">
    <citation type="journal article" date="2012" name="Proc. Natl. Acad. Sci. U.S.A.">
        <title>Genome sequence of the button mushroom Agaricus bisporus reveals mechanisms governing adaptation to a humic-rich ecological niche.</title>
        <authorList>
            <person name="Morin E."/>
            <person name="Kohler A."/>
            <person name="Baker A.R."/>
            <person name="Foulongne-Oriol M."/>
            <person name="Lombard V."/>
            <person name="Nagy L.G."/>
            <person name="Ohm R.A."/>
            <person name="Patyshakuliyeva A."/>
            <person name="Brun A."/>
            <person name="Aerts A.L."/>
            <person name="Bailey A.M."/>
            <person name="Billette C."/>
            <person name="Coutinho P.M."/>
            <person name="Deakin G."/>
            <person name="Doddapaneni H."/>
            <person name="Floudas D."/>
            <person name="Grimwood J."/>
            <person name="Hilden K."/>
            <person name="Kuees U."/>
            <person name="LaButti K.M."/>
            <person name="Lapidus A."/>
            <person name="Lindquist E.A."/>
            <person name="Lucas S.M."/>
            <person name="Murat C."/>
            <person name="Riley R.W."/>
            <person name="Salamov A.A."/>
            <person name="Schmutz J."/>
            <person name="Subramanian V."/>
            <person name="Woesten H.A.B."/>
            <person name="Xu J."/>
            <person name="Eastwood D.C."/>
            <person name="Foster G.D."/>
            <person name="Sonnenberg A.S."/>
            <person name="Cullen D."/>
            <person name="de Vries R.P."/>
            <person name="Lundell T."/>
            <person name="Hibbett D.S."/>
            <person name="Henrissat B."/>
            <person name="Burton K.S."/>
            <person name="Kerrigan R.W."/>
            <person name="Challen M.P."/>
            <person name="Grigoriev I.V."/>
            <person name="Martin F."/>
        </authorList>
    </citation>
    <scope>NUCLEOTIDE SEQUENCE [LARGE SCALE GENOMIC DNA]</scope>
    <source>
        <strain evidence="2">JB137-S8 / ATCC MYA-4627 / FGSC 10392</strain>
    </source>
</reference>
<dbReference type="HOGENOM" id="CLU_3111790_0_0_1"/>
<name>K5XIG5_AGABU</name>
<dbReference type="RefSeq" id="XP_007326784.1">
    <property type="nucleotide sequence ID" value="XM_007326722.1"/>
</dbReference>
<proteinExistence type="predicted"/>
<dbReference type="AlphaFoldDB" id="K5XIG5"/>
<evidence type="ECO:0000313" key="1">
    <source>
        <dbReference type="EMBL" id="EKM83283.1"/>
    </source>
</evidence>
<gene>
    <name evidence="1" type="ORF">AGABI1DRAFT_82895</name>
</gene>
<protein>
    <submittedName>
        <fullName evidence="1">Uncharacterized protein</fullName>
    </submittedName>
</protein>
<sequence length="51" mass="5704">SSEAIYAEYQHQMLPPLSLSPNLGSILSTSPSQRFESMTLTCGIRFGNEWQ</sequence>
<dbReference type="GeneID" id="18831865"/>
<dbReference type="KEGG" id="abp:AGABI1DRAFT82895"/>
<dbReference type="Proteomes" id="UP000008493">
    <property type="component" value="Unassembled WGS sequence"/>
</dbReference>
<accession>K5XIG5</accession>
<keyword evidence="2" id="KW-1185">Reference proteome</keyword>